<name>A0A2P2JUE9_RHIMU</name>
<proteinExistence type="predicted"/>
<dbReference type="AlphaFoldDB" id="A0A2P2JUE9"/>
<evidence type="ECO:0000313" key="1">
    <source>
        <dbReference type="EMBL" id="MBW97105.1"/>
    </source>
</evidence>
<organism evidence="2">
    <name type="scientific">Rhizophora mucronata</name>
    <name type="common">Asiatic mangrove</name>
    <dbReference type="NCBI Taxonomy" id="61149"/>
    <lineage>
        <taxon>Eukaryota</taxon>
        <taxon>Viridiplantae</taxon>
        <taxon>Streptophyta</taxon>
        <taxon>Embryophyta</taxon>
        <taxon>Tracheophyta</taxon>
        <taxon>Spermatophyta</taxon>
        <taxon>Magnoliopsida</taxon>
        <taxon>eudicotyledons</taxon>
        <taxon>Gunneridae</taxon>
        <taxon>Pentapetalae</taxon>
        <taxon>rosids</taxon>
        <taxon>fabids</taxon>
        <taxon>Malpighiales</taxon>
        <taxon>Rhizophoraceae</taxon>
        <taxon>Rhizophora</taxon>
    </lineage>
</organism>
<sequence>MALQSTSVLPSTISTYKEVVFTCSIDCHSLQSSLLPECLPFSGSIEWYG</sequence>
<dbReference type="EMBL" id="GGEC01016622">
    <property type="protein sequence ID" value="MBW97105.1"/>
    <property type="molecule type" value="Transcribed_RNA"/>
</dbReference>
<protein>
    <submittedName>
        <fullName evidence="1">Protochlorophyllide reductaseic</fullName>
    </submittedName>
</protein>
<accession>A0A2P2JUE9</accession>
<evidence type="ECO:0000313" key="2">
    <source>
        <dbReference type="EMBL" id="MBW97106.1"/>
    </source>
</evidence>
<dbReference type="EMBL" id="GGEC01016623">
    <property type="protein sequence ID" value="MBW97106.1"/>
    <property type="molecule type" value="Transcribed_RNA"/>
</dbReference>
<reference evidence="2" key="1">
    <citation type="submission" date="2018-02" db="EMBL/GenBank/DDBJ databases">
        <title>Rhizophora mucronata_Transcriptome.</title>
        <authorList>
            <person name="Meera S.P."/>
            <person name="Sreeshan A."/>
            <person name="Augustine A."/>
        </authorList>
    </citation>
    <scope>NUCLEOTIDE SEQUENCE</scope>
    <source>
        <tissue evidence="2">Leaf</tissue>
    </source>
</reference>